<dbReference type="EMBL" id="BGZK01003476">
    <property type="protein sequence ID" value="GBP01741.1"/>
    <property type="molecule type" value="Genomic_DNA"/>
</dbReference>
<comment type="caution">
    <text evidence="1">The sequence shown here is derived from an EMBL/GenBank/DDBJ whole genome shotgun (WGS) entry which is preliminary data.</text>
</comment>
<gene>
    <name evidence="1" type="ORF">EVAR_72847_1</name>
</gene>
<proteinExistence type="predicted"/>
<keyword evidence="2" id="KW-1185">Reference proteome</keyword>
<accession>A0A4C1SKR3</accession>
<dbReference type="AlphaFoldDB" id="A0A4C1SKR3"/>
<sequence>MNASKMVYKGVVAIATAVMMASRVELKVDELFEDSDLLGLYCGHRSKIMVWLHHDNGPVKYHTAKKYGRDVTASALAFFSVSVGVCDHLLSDGTLAHLLF</sequence>
<name>A0A4C1SKR3_EUMVA</name>
<evidence type="ECO:0000313" key="1">
    <source>
        <dbReference type="EMBL" id="GBP01741.1"/>
    </source>
</evidence>
<evidence type="ECO:0000313" key="2">
    <source>
        <dbReference type="Proteomes" id="UP000299102"/>
    </source>
</evidence>
<protein>
    <submittedName>
        <fullName evidence="1">Uncharacterized protein</fullName>
    </submittedName>
</protein>
<reference evidence="1 2" key="1">
    <citation type="journal article" date="2019" name="Commun. Biol.">
        <title>The bagworm genome reveals a unique fibroin gene that provides high tensile strength.</title>
        <authorList>
            <person name="Kono N."/>
            <person name="Nakamura H."/>
            <person name="Ohtoshi R."/>
            <person name="Tomita M."/>
            <person name="Numata K."/>
            <person name="Arakawa K."/>
        </authorList>
    </citation>
    <scope>NUCLEOTIDE SEQUENCE [LARGE SCALE GENOMIC DNA]</scope>
</reference>
<dbReference type="Proteomes" id="UP000299102">
    <property type="component" value="Unassembled WGS sequence"/>
</dbReference>
<organism evidence="1 2">
    <name type="scientific">Eumeta variegata</name>
    <name type="common">Bagworm moth</name>
    <name type="synonym">Eumeta japonica</name>
    <dbReference type="NCBI Taxonomy" id="151549"/>
    <lineage>
        <taxon>Eukaryota</taxon>
        <taxon>Metazoa</taxon>
        <taxon>Ecdysozoa</taxon>
        <taxon>Arthropoda</taxon>
        <taxon>Hexapoda</taxon>
        <taxon>Insecta</taxon>
        <taxon>Pterygota</taxon>
        <taxon>Neoptera</taxon>
        <taxon>Endopterygota</taxon>
        <taxon>Lepidoptera</taxon>
        <taxon>Glossata</taxon>
        <taxon>Ditrysia</taxon>
        <taxon>Tineoidea</taxon>
        <taxon>Psychidae</taxon>
        <taxon>Oiketicinae</taxon>
        <taxon>Eumeta</taxon>
    </lineage>
</organism>